<dbReference type="GO" id="GO:0000287">
    <property type="term" value="F:magnesium ion binding"/>
    <property type="evidence" value="ECO:0007669"/>
    <property type="project" value="InterPro"/>
</dbReference>
<dbReference type="GO" id="GO:0009098">
    <property type="term" value="P:L-leucine biosynthetic process"/>
    <property type="evidence" value="ECO:0007669"/>
    <property type="project" value="UniProtKB-KW"/>
</dbReference>
<comment type="cofactor">
    <cofactor evidence="2">
        <name>Mg(2+)</name>
        <dbReference type="ChEBI" id="CHEBI:18420"/>
    </cofactor>
</comment>
<keyword evidence="8" id="KW-0479">Metal-binding</keyword>
<keyword evidence="12" id="KW-0464">Manganese</keyword>
<evidence type="ECO:0000256" key="4">
    <source>
        <dbReference type="ARBA" id="ARBA00011738"/>
    </source>
</evidence>
<dbReference type="EC" id="1.1.1.85" evidence="5"/>
<comment type="similarity">
    <text evidence="3">Belongs to the isocitrate and isopropylmalate dehydrogenases family. LeuB type 1 subfamily.</text>
</comment>
<dbReference type="PROSITE" id="PS00470">
    <property type="entry name" value="IDH_IMDH"/>
    <property type="match status" value="1"/>
</dbReference>
<keyword evidence="9" id="KW-0460">Magnesium</keyword>
<dbReference type="InterPro" id="IPR019818">
    <property type="entry name" value="IsoCit/isopropylmalate_DH_CS"/>
</dbReference>
<keyword evidence="6" id="KW-0432">Leucine biosynthesis</keyword>
<dbReference type="OrthoDB" id="9806254at2"/>
<dbReference type="Proteomes" id="UP000093514">
    <property type="component" value="Unassembled WGS sequence"/>
</dbReference>
<evidence type="ECO:0000256" key="2">
    <source>
        <dbReference type="ARBA" id="ARBA00001946"/>
    </source>
</evidence>
<dbReference type="PANTHER" id="PTHR43275:SF1">
    <property type="entry name" value="D-MALATE DEHYDROGENASE [DECARBOXYLATING]"/>
    <property type="match status" value="1"/>
</dbReference>
<evidence type="ECO:0000256" key="13">
    <source>
        <dbReference type="ARBA" id="ARBA00023304"/>
    </source>
</evidence>
<evidence type="ECO:0000256" key="5">
    <source>
        <dbReference type="ARBA" id="ARBA00013101"/>
    </source>
</evidence>
<dbReference type="InterPro" id="IPR050501">
    <property type="entry name" value="ICDH/IPMDH"/>
</dbReference>
<dbReference type="EMBL" id="LWDV01000007">
    <property type="protein sequence ID" value="OCL27790.1"/>
    <property type="molecule type" value="Genomic_DNA"/>
</dbReference>
<dbReference type="Pfam" id="PF00180">
    <property type="entry name" value="Iso_dh"/>
    <property type="match status" value="1"/>
</dbReference>
<comment type="cofactor">
    <cofactor evidence="1">
        <name>Mn(2+)</name>
        <dbReference type="ChEBI" id="CHEBI:29035"/>
    </cofactor>
</comment>
<dbReference type="GO" id="GO:0051287">
    <property type="term" value="F:NAD binding"/>
    <property type="evidence" value="ECO:0007669"/>
    <property type="project" value="InterPro"/>
</dbReference>
<evidence type="ECO:0000256" key="11">
    <source>
        <dbReference type="ARBA" id="ARBA00023027"/>
    </source>
</evidence>
<keyword evidence="7" id="KW-0028">Amino-acid biosynthesis</keyword>
<dbReference type="GO" id="GO:0003862">
    <property type="term" value="F:3-isopropylmalate dehydrogenase activity"/>
    <property type="evidence" value="ECO:0007669"/>
    <property type="project" value="UniProtKB-EC"/>
</dbReference>
<evidence type="ECO:0000256" key="3">
    <source>
        <dbReference type="ARBA" id="ARBA00008319"/>
    </source>
</evidence>
<comment type="caution">
    <text evidence="16">The sequence shown here is derived from an EMBL/GenBank/DDBJ whole genome shotgun (WGS) entry which is preliminary data.</text>
</comment>
<evidence type="ECO:0000313" key="16">
    <source>
        <dbReference type="EMBL" id="OCL27790.1"/>
    </source>
</evidence>
<evidence type="ECO:0000256" key="14">
    <source>
        <dbReference type="ARBA" id="ARBA00033138"/>
    </source>
</evidence>
<keyword evidence="13" id="KW-0100">Branched-chain amino acid biosynthesis</keyword>
<reference evidence="17" key="1">
    <citation type="submission" date="2016-07" db="EMBL/GenBank/DDBJ databases">
        <authorList>
            <person name="Florea S."/>
            <person name="Webb J.S."/>
            <person name="Jaromczyk J."/>
            <person name="Schardl C.L."/>
        </authorList>
    </citation>
    <scope>NUCLEOTIDE SEQUENCE [LARGE SCALE GENOMIC DNA]</scope>
    <source>
        <strain evidence="17">Z6</strain>
    </source>
</reference>
<proteinExistence type="inferred from homology"/>
<dbReference type="SMART" id="SM01329">
    <property type="entry name" value="Iso_dh"/>
    <property type="match status" value="1"/>
</dbReference>
<dbReference type="AlphaFoldDB" id="A0A1C0ABP8"/>
<dbReference type="NCBIfam" id="NF002898">
    <property type="entry name" value="PRK03437.1"/>
    <property type="match status" value="1"/>
</dbReference>
<dbReference type="RefSeq" id="WP_068715887.1">
    <property type="nucleotide sequence ID" value="NZ_LWDV01000007.1"/>
</dbReference>
<dbReference type="FunFam" id="3.40.718.10:FF:000006">
    <property type="entry name" value="3-isopropylmalate dehydrogenase"/>
    <property type="match status" value="1"/>
</dbReference>
<name>A0A1C0ABP8_9FIRM</name>
<evidence type="ECO:0000256" key="9">
    <source>
        <dbReference type="ARBA" id="ARBA00022842"/>
    </source>
</evidence>
<evidence type="ECO:0000256" key="7">
    <source>
        <dbReference type="ARBA" id="ARBA00022605"/>
    </source>
</evidence>
<dbReference type="Gene3D" id="3.40.718.10">
    <property type="entry name" value="Isopropylmalate Dehydrogenase"/>
    <property type="match status" value="1"/>
</dbReference>
<dbReference type="InterPro" id="IPR024084">
    <property type="entry name" value="IsoPropMal-DH-like_dom"/>
</dbReference>
<evidence type="ECO:0000256" key="6">
    <source>
        <dbReference type="ARBA" id="ARBA00022430"/>
    </source>
</evidence>
<evidence type="ECO:0000313" key="17">
    <source>
        <dbReference type="Proteomes" id="UP000093514"/>
    </source>
</evidence>
<evidence type="ECO:0000256" key="8">
    <source>
        <dbReference type="ARBA" id="ARBA00022723"/>
    </source>
</evidence>
<protein>
    <recommendedName>
        <fullName evidence="5">3-isopropylmalate dehydrogenase</fullName>
        <ecNumber evidence="5">1.1.1.85</ecNumber>
    </recommendedName>
    <alternativeName>
        <fullName evidence="14">3-IPM-DH</fullName>
    </alternativeName>
</protein>
<evidence type="ECO:0000256" key="1">
    <source>
        <dbReference type="ARBA" id="ARBA00001936"/>
    </source>
</evidence>
<gene>
    <name evidence="16" type="ORF">U472_04360</name>
</gene>
<evidence type="ECO:0000259" key="15">
    <source>
        <dbReference type="SMART" id="SM01329"/>
    </source>
</evidence>
<reference evidence="16 17" key="2">
    <citation type="submission" date="2016-08" db="EMBL/GenBank/DDBJ databases">
        <title>Orenia metallireducens sp. nov. strain Z6, a Novel Metal-reducing Firmicute from the Deep Subsurface.</title>
        <authorList>
            <person name="Maxim B.I."/>
            <person name="Kenneth K."/>
            <person name="Flynn T.M."/>
            <person name="Oloughlin E.J."/>
            <person name="Locke R.A."/>
            <person name="Weber J.R."/>
            <person name="Egan S.M."/>
            <person name="Mackie R.I."/>
            <person name="Cann I.K."/>
        </authorList>
    </citation>
    <scope>NUCLEOTIDE SEQUENCE [LARGE SCALE GENOMIC DNA]</scope>
    <source>
        <strain evidence="16 17">Z6</strain>
    </source>
</reference>
<keyword evidence="10" id="KW-0560">Oxidoreductase</keyword>
<dbReference type="SUPFAM" id="SSF53659">
    <property type="entry name" value="Isocitrate/Isopropylmalate dehydrogenase-like"/>
    <property type="match status" value="1"/>
</dbReference>
<keyword evidence="11" id="KW-0520">NAD</keyword>
<evidence type="ECO:0000256" key="10">
    <source>
        <dbReference type="ARBA" id="ARBA00023002"/>
    </source>
</evidence>
<sequence length="350" mass="38359">MTKRIAVIGGDGIGPEVTKQGVKVLEKLSQITDLDFEFEEFSIGADHYLATGELVTDEVKADLLNFDAIYLGAVGDPRVKPGVLEHGILLDLRFSLDQYINLRPIKLLDSKFTPLKGKGPKDIDMMIVRENTEGLYAGVGGFFKKGTKDEVATQEMINTYKGVERVIRYAYEYAQKRNKNNKLTLCDKSNVLTYSHDLWQRVFKEVGEKYPDVTQHHMLVDAMTMKMVRNPEIFDVVVTCNMFGDIITDLGAEIQGGMGMAVSGNINPEGVSMFEPVHGSAPDIAGQNKANPLAALLAAAMMVEVLGNPKEAQMIQKAIDLSLAENQTTIDMGGKLTTDGVGDYICSVLG</sequence>
<organism evidence="16 17">
    <name type="scientific">Orenia metallireducens</name>
    <dbReference type="NCBI Taxonomy" id="1413210"/>
    <lineage>
        <taxon>Bacteria</taxon>
        <taxon>Bacillati</taxon>
        <taxon>Bacillota</taxon>
        <taxon>Clostridia</taxon>
        <taxon>Halanaerobiales</taxon>
        <taxon>Halobacteroidaceae</taxon>
        <taxon>Orenia</taxon>
    </lineage>
</organism>
<evidence type="ECO:0000256" key="12">
    <source>
        <dbReference type="ARBA" id="ARBA00023211"/>
    </source>
</evidence>
<comment type="subunit">
    <text evidence="4">Homodimer.</text>
</comment>
<keyword evidence="17" id="KW-1185">Reference proteome</keyword>
<feature type="domain" description="Isopropylmalate dehydrogenase-like" evidence="15">
    <location>
        <begin position="4"/>
        <end position="345"/>
    </location>
</feature>
<dbReference type="PANTHER" id="PTHR43275">
    <property type="entry name" value="D-MALATE DEHYDROGENASE [DECARBOXYLATING]"/>
    <property type="match status" value="1"/>
</dbReference>
<accession>A0A1C0ABP8</accession>